<organism evidence="1 2">
    <name type="scientific">Aquatica leii</name>
    <dbReference type="NCBI Taxonomy" id="1421715"/>
    <lineage>
        <taxon>Eukaryota</taxon>
        <taxon>Metazoa</taxon>
        <taxon>Ecdysozoa</taxon>
        <taxon>Arthropoda</taxon>
        <taxon>Hexapoda</taxon>
        <taxon>Insecta</taxon>
        <taxon>Pterygota</taxon>
        <taxon>Neoptera</taxon>
        <taxon>Endopterygota</taxon>
        <taxon>Coleoptera</taxon>
        <taxon>Polyphaga</taxon>
        <taxon>Elateriformia</taxon>
        <taxon>Elateroidea</taxon>
        <taxon>Lampyridae</taxon>
        <taxon>Luciolinae</taxon>
        <taxon>Aquatica</taxon>
    </lineage>
</organism>
<dbReference type="Pfam" id="PF07841">
    <property type="entry name" value="DM4_12"/>
    <property type="match status" value="1"/>
</dbReference>
<gene>
    <name evidence="1" type="ORF">RN001_004719</name>
</gene>
<evidence type="ECO:0000313" key="2">
    <source>
        <dbReference type="Proteomes" id="UP001353858"/>
    </source>
</evidence>
<accession>A0AAN7SRU7</accession>
<comment type="caution">
    <text evidence="1">The sequence shown here is derived from an EMBL/GenBank/DDBJ whole genome shotgun (WGS) entry which is preliminary data.</text>
</comment>
<evidence type="ECO:0000313" key="1">
    <source>
        <dbReference type="EMBL" id="KAK4881400.1"/>
    </source>
</evidence>
<name>A0AAN7SRU7_9COLE</name>
<protein>
    <submittedName>
        <fullName evidence="1">Uncharacterized protein</fullName>
    </submittedName>
</protein>
<dbReference type="Proteomes" id="UP001353858">
    <property type="component" value="Unassembled WGS sequence"/>
</dbReference>
<proteinExistence type="predicted"/>
<dbReference type="PANTHER" id="PTHR21398">
    <property type="entry name" value="AGAP007094-PA"/>
    <property type="match status" value="1"/>
</dbReference>
<reference evidence="2" key="1">
    <citation type="submission" date="2023-01" db="EMBL/GenBank/DDBJ databases">
        <title>Key to firefly adult light organ development and bioluminescence: homeobox transcription factors regulate luciferase expression and transportation to peroxisome.</title>
        <authorList>
            <person name="Fu X."/>
        </authorList>
    </citation>
    <scope>NUCLEOTIDE SEQUENCE [LARGE SCALE GENOMIC DNA]</scope>
</reference>
<keyword evidence="2" id="KW-1185">Reference proteome</keyword>
<dbReference type="EMBL" id="JARPUR010000002">
    <property type="protein sequence ID" value="KAK4881400.1"/>
    <property type="molecule type" value="Genomic_DNA"/>
</dbReference>
<dbReference type="AlphaFoldDB" id="A0AAN7SRU7"/>
<dbReference type="PANTHER" id="PTHR21398:SF21">
    <property type="entry name" value="AGAP004005-PA"/>
    <property type="match status" value="1"/>
</dbReference>
<dbReference type="SMART" id="SM00718">
    <property type="entry name" value="DM4_12"/>
    <property type="match status" value="1"/>
</dbReference>
<sequence length="189" mass="21790">MSKVRDTSESFLHRQKRFLIFQEGVNWVQMVVGIGFPVALRDETVTLGATVKSYYLLPTNSNDITRPVLSLIPNDATIPIEERSIFPSRWEIYSAIRNFMDKFNLGNGKTCLLRAICEAALVPFEQKSGLLTEVVQIILTPSTTKEQMKQYSDVEYHAAEKYGREQHDCERIFTGCNTYIFKEFTRLFM</sequence>
<dbReference type="InterPro" id="IPR006631">
    <property type="entry name" value="DM4_12"/>
</dbReference>